<organism evidence="2 3">
    <name type="scientific">Haematococcus lacustris</name>
    <name type="common">Green alga</name>
    <name type="synonym">Haematococcus pluvialis</name>
    <dbReference type="NCBI Taxonomy" id="44745"/>
    <lineage>
        <taxon>Eukaryota</taxon>
        <taxon>Viridiplantae</taxon>
        <taxon>Chlorophyta</taxon>
        <taxon>core chlorophytes</taxon>
        <taxon>Chlorophyceae</taxon>
        <taxon>CS clade</taxon>
        <taxon>Chlamydomonadales</taxon>
        <taxon>Haematococcaceae</taxon>
        <taxon>Haematococcus</taxon>
    </lineage>
</organism>
<keyword evidence="3" id="KW-1185">Reference proteome</keyword>
<name>A0A6A0AJL4_HAELA</name>
<proteinExistence type="predicted"/>
<dbReference type="EMBL" id="BLLF01006726">
    <property type="protein sequence ID" value="GFH32503.1"/>
    <property type="molecule type" value="Genomic_DNA"/>
</dbReference>
<reference evidence="2 3" key="1">
    <citation type="submission" date="2020-02" db="EMBL/GenBank/DDBJ databases">
        <title>Draft genome sequence of Haematococcus lacustris strain NIES-144.</title>
        <authorList>
            <person name="Morimoto D."/>
            <person name="Nakagawa S."/>
            <person name="Yoshida T."/>
            <person name="Sawayama S."/>
        </authorList>
    </citation>
    <scope>NUCLEOTIDE SEQUENCE [LARGE SCALE GENOMIC DNA]</scope>
    <source>
        <strain evidence="2 3">NIES-144</strain>
    </source>
</reference>
<dbReference type="Proteomes" id="UP000485058">
    <property type="component" value="Unassembled WGS sequence"/>
</dbReference>
<accession>A0A6A0AJL4</accession>
<protein>
    <submittedName>
        <fullName evidence="2">Uncharacterized protein</fullName>
    </submittedName>
</protein>
<comment type="caution">
    <text evidence="2">The sequence shown here is derived from an EMBL/GenBank/DDBJ whole genome shotgun (WGS) entry which is preliminary data.</text>
</comment>
<gene>
    <name evidence="2" type="ORF">HaLaN_31735</name>
</gene>
<evidence type="ECO:0000256" key="1">
    <source>
        <dbReference type="SAM" id="MobiDB-lite"/>
    </source>
</evidence>
<feature type="region of interest" description="Disordered" evidence="1">
    <location>
        <begin position="23"/>
        <end position="69"/>
    </location>
</feature>
<evidence type="ECO:0000313" key="2">
    <source>
        <dbReference type="EMBL" id="GFH32503.1"/>
    </source>
</evidence>
<evidence type="ECO:0000313" key="3">
    <source>
        <dbReference type="Proteomes" id="UP000485058"/>
    </source>
</evidence>
<dbReference type="AlphaFoldDB" id="A0A6A0AJL4"/>
<sequence length="69" mass="8004">MASNAEDCYIWHSRCYLLTLPRWHQGTGRPSHWRPRSSEKAQSENWGQEARRLSPGASTMKDRTDGDKD</sequence>
<feature type="compositionally biased region" description="Basic and acidic residues" evidence="1">
    <location>
        <begin position="60"/>
        <end position="69"/>
    </location>
</feature>